<organism evidence="8 9">
    <name type="scientific">Coraliomargarita akajimensis (strain DSM 45221 / IAM 15411 / JCM 23193 / KCTC 12865 / 04OKA010-24)</name>
    <dbReference type="NCBI Taxonomy" id="583355"/>
    <lineage>
        <taxon>Bacteria</taxon>
        <taxon>Pseudomonadati</taxon>
        <taxon>Verrucomicrobiota</taxon>
        <taxon>Opitutia</taxon>
        <taxon>Puniceicoccales</taxon>
        <taxon>Coraliomargaritaceae</taxon>
        <taxon>Coraliomargarita</taxon>
    </lineage>
</organism>
<dbReference type="HOGENOM" id="CLU_023503_0_0_0"/>
<keyword evidence="6" id="KW-0732">Signal</keyword>
<evidence type="ECO:0000256" key="4">
    <source>
        <dbReference type="SAM" id="Coils"/>
    </source>
</evidence>
<dbReference type="InterPro" id="IPR036890">
    <property type="entry name" value="HATPase_C_sf"/>
</dbReference>
<feature type="domain" description="Histidine kinase/HSP90-like ATPase" evidence="7">
    <location>
        <begin position="630"/>
        <end position="724"/>
    </location>
</feature>
<dbReference type="SMART" id="SM00387">
    <property type="entry name" value="HATPase_c"/>
    <property type="match status" value="1"/>
</dbReference>
<keyword evidence="5" id="KW-0812">Transmembrane</keyword>
<keyword evidence="4" id="KW-0175">Coiled coil</keyword>
<dbReference type="Proteomes" id="UP000000925">
    <property type="component" value="Chromosome"/>
</dbReference>
<feature type="coiled-coil region" evidence="4">
    <location>
        <begin position="530"/>
        <end position="561"/>
    </location>
</feature>
<dbReference type="SUPFAM" id="SSF55874">
    <property type="entry name" value="ATPase domain of HSP90 chaperone/DNA topoisomerase II/histidine kinase"/>
    <property type="match status" value="1"/>
</dbReference>
<evidence type="ECO:0000256" key="6">
    <source>
        <dbReference type="SAM" id="SignalP"/>
    </source>
</evidence>
<keyword evidence="5" id="KW-0472">Membrane</keyword>
<dbReference type="InterPro" id="IPR011712">
    <property type="entry name" value="Sig_transdc_His_kin_sub3_dim/P"/>
</dbReference>
<feature type="chain" id="PRO_5003071303" evidence="6">
    <location>
        <begin position="24"/>
        <end position="729"/>
    </location>
</feature>
<feature type="transmembrane region" description="Helical" evidence="5">
    <location>
        <begin position="448"/>
        <end position="468"/>
    </location>
</feature>
<protein>
    <submittedName>
        <fullName evidence="8">Putative signal transduction histidine kinase</fullName>
        <ecNumber evidence="8">2.7.13.3</ecNumber>
    </submittedName>
</protein>
<evidence type="ECO:0000256" key="3">
    <source>
        <dbReference type="ARBA" id="ARBA00023012"/>
    </source>
</evidence>
<dbReference type="CDD" id="cd16917">
    <property type="entry name" value="HATPase_UhpB-NarQ-NarX-like"/>
    <property type="match status" value="1"/>
</dbReference>
<proteinExistence type="predicted"/>
<dbReference type="Gene3D" id="1.20.5.1930">
    <property type="match status" value="1"/>
</dbReference>
<dbReference type="EMBL" id="CP001998">
    <property type="protein sequence ID" value="ADE53522.1"/>
    <property type="molecule type" value="Genomic_DNA"/>
</dbReference>
<dbReference type="GO" id="GO:0046983">
    <property type="term" value="F:protein dimerization activity"/>
    <property type="evidence" value="ECO:0007669"/>
    <property type="project" value="InterPro"/>
</dbReference>
<dbReference type="Gene3D" id="3.30.565.10">
    <property type="entry name" value="Histidine kinase-like ATPase, C-terminal domain"/>
    <property type="match status" value="1"/>
</dbReference>
<sequence>MIGFRCYLSLLALLSVLLADSVAEPLRSIEAIRALDVETANQGLPVDLESQVSWSDPLRKACFLYDGERGIYVRGKRPYDQSIELKPGDIVRVQGVTTAGGFSAAIYDAVYTRVGHRPLPEAKSYAGDRRMSTDLDCEWMELSARVVSMRIVRRDHPAERYIMVEMLRNNYLLNVQIPYTEASEQRLKHIMFEWVYVNVVAGTVFNSGRQAADRIFFASSADDFRRTITEEVRSRSGNKLKVSQFMQENINHLWIVNSEGTVTHVGNNELFLRGDSYGLKVVTLDLDRFNPGDRVYIEGLVVPGEISPEFRARESRILSKQAALEPRRIDADDLTNPGLNYDLVEIDAELVGVVRAYDSSTTDASAASDDVLLCQTGGLLFEVRLPSGIEFDPDWVVGSQLRLRGICHLVRDQDVHWQMNLTGLWLQPRGPSDITITQEAPWWTVGRVLWLMLVVLVLTAAFLIWILLLRRTVERQTQVIADQVEQKTLMNERQRMARELHDNLDQGLTGAAVHLQASRKYLDVHGKQRMEAIENIREQASAEMAERLEQHQAELEEDVKKTLSGLASVQAMLSHCGEESRRSILELRGGLLERMDLPSAIEESLRVMTEESPVRIQVSITGDARRLKQKVEHHLLMLAKEASNNALRHASPQSVQIGLDYTEGQIRLSVVDDGCGFERSKLSKAGHFGIRGMEERVNRLDGKIEIQSTVGEGTRIEVTLNALEQWEVN</sequence>
<evidence type="ECO:0000256" key="1">
    <source>
        <dbReference type="ARBA" id="ARBA00022679"/>
    </source>
</evidence>
<dbReference type="eggNOG" id="COG4585">
    <property type="taxonomic scope" value="Bacteria"/>
</dbReference>
<evidence type="ECO:0000259" key="7">
    <source>
        <dbReference type="SMART" id="SM00387"/>
    </source>
</evidence>
<feature type="signal peptide" evidence="6">
    <location>
        <begin position="1"/>
        <end position="23"/>
    </location>
</feature>
<dbReference type="AlphaFoldDB" id="D5EN87"/>
<keyword evidence="3" id="KW-0902">Two-component regulatory system</keyword>
<keyword evidence="2 8" id="KW-0418">Kinase</keyword>
<accession>D5EN87</accession>
<dbReference type="EC" id="2.7.13.3" evidence="8"/>
<evidence type="ECO:0000256" key="5">
    <source>
        <dbReference type="SAM" id="Phobius"/>
    </source>
</evidence>
<dbReference type="Pfam" id="PF02518">
    <property type="entry name" value="HATPase_c"/>
    <property type="match status" value="1"/>
</dbReference>
<keyword evidence="9" id="KW-1185">Reference proteome</keyword>
<dbReference type="InterPro" id="IPR050482">
    <property type="entry name" value="Sensor_HK_TwoCompSys"/>
</dbReference>
<dbReference type="OrthoDB" id="9781904at2"/>
<name>D5EN87_CORAD</name>
<keyword evidence="5" id="KW-1133">Transmembrane helix</keyword>
<reference evidence="8" key="1">
    <citation type="journal article" date="2010" name="Stand. Genomic Sci.">
        <title>Complete genome sequence of Coraliomargarita akajimensis type strain (04OKA010-24).</title>
        <authorList>
            <person name="Mavromatis K."/>
            <person name="Abt B."/>
            <person name="Brambilla E."/>
            <person name="Lapidus A."/>
            <person name="Copeland A."/>
            <person name="Deshpande S."/>
            <person name="Nolan M."/>
            <person name="Lucas S."/>
            <person name="Tice H."/>
            <person name="Cheng J.F."/>
            <person name="Han C."/>
            <person name="Detter J.C."/>
            <person name="Woyke T."/>
            <person name="Goodwin L."/>
            <person name="Pitluck S."/>
            <person name="Held B."/>
            <person name="Brettin T."/>
            <person name="Tapia R."/>
            <person name="Ivanova N."/>
            <person name="Mikhailova N."/>
            <person name="Pati A."/>
            <person name="Liolios K."/>
            <person name="Chen A."/>
            <person name="Palaniappan K."/>
            <person name="Land M."/>
            <person name="Hauser L."/>
            <person name="Chang Y.J."/>
            <person name="Jeffries C.D."/>
            <person name="Rohde M."/>
            <person name="Goker M."/>
            <person name="Bristow J."/>
            <person name="Eisen J.A."/>
            <person name="Markowitz V."/>
            <person name="Hugenholtz P."/>
            <person name="Klenk H.P."/>
            <person name="Kyrpides N.C."/>
        </authorList>
    </citation>
    <scope>NUCLEOTIDE SEQUENCE [LARGE SCALE GENOMIC DNA]</scope>
    <source>
        <strain evidence="8">DSM 45221</strain>
    </source>
</reference>
<gene>
    <name evidence="8" type="ordered locus">Caka_0497</name>
</gene>
<keyword evidence="1 8" id="KW-0808">Transferase</keyword>
<dbReference type="STRING" id="583355.Caka_0497"/>
<dbReference type="InterPro" id="IPR003594">
    <property type="entry name" value="HATPase_dom"/>
</dbReference>
<dbReference type="KEGG" id="caa:Caka_0497"/>
<dbReference type="PANTHER" id="PTHR24421">
    <property type="entry name" value="NITRATE/NITRITE SENSOR PROTEIN NARX-RELATED"/>
    <property type="match status" value="1"/>
</dbReference>
<dbReference type="GO" id="GO:0016020">
    <property type="term" value="C:membrane"/>
    <property type="evidence" value="ECO:0007669"/>
    <property type="project" value="InterPro"/>
</dbReference>
<dbReference type="Pfam" id="PF07730">
    <property type="entry name" value="HisKA_3"/>
    <property type="match status" value="1"/>
</dbReference>
<dbReference type="GO" id="GO:0000155">
    <property type="term" value="F:phosphorelay sensor kinase activity"/>
    <property type="evidence" value="ECO:0007669"/>
    <property type="project" value="InterPro"/>
</dbReference>
<evidence type="ECO:0000313" key="9">
    <source>
        <dbReference type="Proteomes" id="UP000000925"/>
    </source>
</evidence>
<evidence type="ECO:0000256" key="2">
    <source>
        <dbReference type="ARBA" id="ARBA00022777"/>
    </source>
</evidence>
<evidence type="ECO:0000313" key="8">
    <source>
        <dbReference type="EMBL" id="ADE53522.1"/>
    </source>
</evidence>